<dbReference type="AlphaFoldDB" id="A0A9D1GTB5"/>
<accession>A0A9D1GTB5</accession>
<feature type="transmembrane region" description="Helical" evidence="1">
    <location>
        <begin position="114"/>
        <end position="132"/>
    </location>
</feature>
<evidence type="ECO:0000256" key="1">
    <source>
        <dbReference type="SAM" id="Phobius"/>
    </source>
</evidence>
<organism evidence="2 3">
    <name type="scientific">Candidatus Pelethenecus faecipullorum</name>
    <dbReference type="NCBI Taxonomy" id="2840900"/>
    <lineage>
        <taxon>Bacteria</taxon>
        <taxon>Bacillati</taxon>
        <taxon>Mycoplasmatota</taxon>
        <taxon>Mollicutes</taxon>
        <taxon>Candidatus Pelethenecus</taxon>
    </lineage>
</organism>
<feature type="transmembrane region" description="Helical" evidence="1">
    <location>
        <begin position="35"/>
        <end position="53"/>
    </location>
</feature>
<protein>
    <recommendedName>
        <fullName evidence="4">DUF2238 domain-containing protein</fullName>
    </recommendedName>
</protein>
<feature type="transmembrane region" description="Helical" evidence="1">
    <location>
        <begin position="12"/>
        <end position="29"/>
    </location>
</feature>
<dbReference type="EMBL" id="DVLF01000157">
    <property type="protein sequence ID" value="HIT50366.1"/>
    <property type="molecule type" value="Genomic_DNA"/>
</dbReference>
<reference evidence="2" key="2">
    <citation type="journal article" date="2021" name="PeerJ">
        <title>Extensive microbial diversity within the chicken gut microbiome revealed by metagenomics and culture.</title>
        <authorList>
            <person name="Gilroy R."/>
            <person name="Ravi A."/>
            <person name="Getino M."/>
            <person name="Pursley I."/>
            <person name="Horton D.L."/>
            <person name="Alikhan N.F."/>
            <person name="Baker D."/>
            <person name="Gharbi K."/>
            <person name="Hall N."/>
            <person name="Watson M."/>
            <person name="Adriaenssens E.M."/>
            <person name="Foster-Nyarko E."/>
            <person name="Jarju S."/>
            <person name="Secka A."/>
            <person name="Antonio M."/>
            <person name="Oren A."/>
            <person name="Chaudhuri R.R."/>
            <person name="La Ragione R."/>
            <person name="Hildebrand F."/>
            <person name="Pallen M.J."/>
        </authorList>
    </citation>
    <scope>NUCLEOTIDE SEQUENCE</scope>
    <source>
        <strain evidence="2">ChiW17-6978</strain>
    </source>
</reference>
<gene>
    <name evidence="2" type="ORF">IAD46_05005</name>
</gene>
<feature type="transmembrane region" description="Helical" evidence="1">
    <location>
        <begin position="84"/>
        <end position="107"/>
    </location>
</feature>
<dbReference type="Proteomes" id="UP000886758">
    <property type="component" value="Unassembled WGS sequence"/>
</dbReference>
<evidence type="ECO:0000313" key="3">
    <source>
        <dbReference type="Proteomes" id="UP000886758"/>
    </source>
</evidence>
<feature type="transmembrane region" description="Helical" evidence="1">
    <location>
        <begin position="60"/>
        <end position="78"/>
    </location>
</feature>
<keyword evidence="1" id="KW-0812">Transmembrane</keyword>
<keyword evidence="1" id="KW-0472">Membrane</keyword>
<keyword evidence="1" id="KW-1133">Transmembrane helix</keyword>
<name>A0A9D1GTB5_9MOLU</name>
<evidence type="ECO:0000313" key="2">
    <source>
        <dbReference type="EMBL" id="HIT50366.1"/>
    </source>
</evidence>
<proteinExistence type="predicted"/>
<evidence type="ECO:0008006" key="4">
    <source>
        <dbReference type="Google" id="ProtNLM"/>
    </source>
</evidence>
<dbReference type="Pfam" id="PF09997">
    <property type="entry name" value="DUF2238"/>
    <property type="match status" value="1"/>
</dbReference>
<dbReference type="InterPro" id="IPR014509">
    <property type="entry name" value="YjdF-like"/>
</dbReference>
<reference evidence="2" key="1">
    <citation type="submission" date="2020-10" db="EMBL/GenBank/DDBJ databases">
        <authorList>
            <person name="Gilroy R."/>
        </authorList>
    </citation>
    <scope>NUCLEOTIDE SEQUENCE</scope>
    <source>
        <strain evidence="2">ChiW17-6978</strain>
    </source>
</reference>
<comment type="caution">
    <text evidence="2">The sequence shown here is derived from an EMBL/GenBank/DDBJ whole genome shotgun (WGS) entry which is preliminary data.</text>
</comment>
<sequence length="193" mass="22430">MKKLHVDRFLPFLFFLFVCLLTTVLYATIPLDVSWILLLELYGCLLLVFLMLFVPIPKIFSWYVVIHFGMALCLGTIFNFYNRIFFWDLLLHAYFGWMISHFFYWLCRGKISGFFLLAVVLFLISLGGAALWECMEYGMDTLFSMDTQKIAESIANGKSPVADTMEDILITMVGSLSFLGYLFIKERRIALKK</sequence>
<feature type="transmembrane region" description="Helical" evidence="1">
    <location>
        <begin position="168"/>
        <end position="184"/>
    </location>
</feature>